<evidence type="ECO:0000259" key="1">
    <source>
        <dbReference type="Pfam" id="PF18739"/>
    </source>
</evidence>
<proteinExistence type="predicted"/>
<evidence type="ECO:0000313" key="2">
    <source>
        <dbReference type="EMBL" id="ODQ88580.1"/>
    </source>
</evidence>
<comment type="caution">
    <text evidence="2">The sequence shown here is derived from an EMBL/GenBank/DDBJ whole genome shotgun (WGS) entry which is preliminary data.</text>
</comment>
<dbReference type="Proteomes" id="UP000094053">
    <property type="component" value="Unassembled WGS sequence"/>
</dbReference>
<organism evidence="2 3">
    <name type="scientific">Mycolicibacterium flavescens</name>
    <name type="common">Mycobacterium flavescens</name>
    <dbReference type="NCBI Taxonomy" id="1776"/>
    <lineage>
        <taxon>Bacteria</taxon>
        <taxon>Bacillati</taxon>
        <taxon>Actinomycetota</taxon>
        <taxon>Actinomycetes</taxon>
        <taxon>Mycobacteriales</taxon>
        <taxon>Mycobacteriaceae</taxon>
        <taxon>Mycolicibacterium</taxon>
    </lineage>
</organism>
<dbReference type="Pfam" id="PF18739">
    <property type="entry name" value="HEPN_Apea"/>
    <property type="match status" value="1"/>
</dbReference>
<protein>
    <recommendedName>
        <fullName evidence="1">Apea-like HEPN domain-containing protein</fullName>
    </recommendedName>
</protein>
<gene>
    <name evidence="2" type="ORF">BHQ18_19115</name>
</gene>
<sequence>MREEFWHSSWMCVGAHIISPQEPAFVKATIAIDELYYLTDDGRFCAPQWATIEGVEHPGEKQPDGTLLTPYILPVVGGYRAEYARADTSDASYAIGTTATRPWISPATEAMPELKLDMMTTNLRSGPQVRLQVVAHACIELPDKAPGSVADFADRKPAVDDLVQLATFESCGSSNITLHTVSDESTSLLMHTGRIARPDDPHKPTAIVFTLADVTLEAYLQTRQRFTDSLQSSYAWSVVVGLCGHSSRIVEEYVSQALAAAEGFHRWCLGARSNVTLNTRLQALHDRLAPEVQATLGLDVAHWASWAVWARNHVAHGGTHAWRPHSDSFQLHSVAESVHLVTYLVALEELNVPEAKVRDALLNHPRLSALVERCSQVNDLDDAT</sequence>
<dbReference type="AlphaFoldDB" id="A0A1E3RFC7"/>
<keyword evidence="3" id="KW-1185">Reference proteome</keyword>
<dbReference type="InterPro" id="IPR041229">
    <property type="entry name" value="HEPN_Apea"/>
</dbReference>
<reference evidence="3" key="1">
    <citation type="submission" date="2016-09" db="EMBL/GenBank/DDBJ databases">
        <authorList>
            <person name="Greninger A.L."/>
            <person name="Jerome K.R."/>
            <person name="Mcnair B."/>
            <person name="Wallis C."/>
            <person name="Fang F."/>
        </authorList>
    </citation>
    <scope>NUCLEOTIDE SEQUENCE [LARGE SCALE GENOMIC DNA]</scope>
    <source>
        <strain evidence="3">M6</strain>
    </source>
</reference>
<dbReference type="EMBL" id="MIHA01000014">
    <property type="protein sequence ID" value="ODQ88580.1"/>
    <property type="molecule type" value="Genomic_DNA"/>
</dbReference>
<feature type="domain" description="Apea-like HEPN" evidence="1">
    <location>
        <begin position="216"/>
        <end position="354"/>
    </location>
</feature>
<accession>A0A1E3RFC7</accession>
<name>A0A1E3RFC7_MYCFV</name>
<evidence type="ECO:0000313" key="3">
    <source>
        <dbReference type="Proteomes" id="UP000094053"/>
    </source>
</evidence>